<dbReference type="RefSeq" id="WP_246213699.1">
    <property type="nucleotide sequence ID" value="NZ_BAAAMZ010000054.1"/>
</dbReference>
<gene>
    <name evidence="1" type="ORF">FHX73_114984</name>
</gene>
<dbReference type="EMBL" id="VIWT01000001">
    <property type="protein sequence ID" value="TWG01097.1"/>
    <property type="molecule type" value="Genomic_DNA"/>
</dbReference>
<proteinExistence type="predicted"/>
<dbReference type="Proteomes" id="UP000317940">
    <property type="component" value="Unassembled WGS sequence"/>
</dbReference>
<name>A0A561UP07_9ACTN</name>
<sequence length="82" mass="8518">MSVQEMSTFEFVVPTVGDDDSVRALIATGEASESYGPGSAQGLALLILAAAALLSTDPRRKEAPVEDAYQGAVQNLACAQVF</sequence>
<evidence type="ECO:0000313" key="2">
    <source>
        <dbReference type="Proteomes" id="UP000317940"/>
    </source>
</evidence>
<organism evidence="1 2">
    <name type="scientific">Kitasatospora viridis</name>
    <dbReference type="NCBI Taxonomy" id="281105"/>
    <lineage>
        <taxon>Bacteria</taxon>
        <taxon>Bacillati</taxon>
        <taxon>Actinomycetota</taxon>
        <taxon>Actinomycetes</taxon>
        <taxon>Kitasatosporales</taxon>
        <taxon>Streptomycetaceae</taxon>
        <taxon>Kitasatospora</taxon>
    </lineage>
</organism>
<comment type="caution">
    <text evidence="1">The sequence shown here is derived from an EMBL/GenBank/DDBJ whole genome shotgun (WGS) entry which is preliminary data.</text>
</comment>
<keyword evidence="2" id="KW-1185">Reference proteome</keyword>
<dbReference type="AlphaFoldDB" id="A0A561UP07"/>
<protein>
    <submittedName>
        <fullName evidence="1">Uncharacterized protein</fullName>
    </submittedName>
</protein>
<accession>A0A561UP07</accession>
<evidence type="ECO:0000313" key="1">
    <source>
        <dbReference type="EMBL" id="TWG01097.1"/>
    </source>
</evidence>
<reference evidence="1 2" key="1">
    <citation type="submission" date="2019-06" db="EMBL/GenBank/DDBJ databases">
        <title>Sequencing the genomes of 1000 actinobacteria strains.</title>
        <authorList>
            <person name="Klenk H.-P."/>
        </authorList>
    </citation>
    <scope>NUCLEOTIDE SEQUENCE [LARGE SCALE GENOMIC DNA]</scope>
    <source>
        <strain evidence="1 2">DSM 44826</strain>
    </source>
</reference>